<dbReference type="RefSeq" id="WP_044221634.1">
    <property type="nucleotide sequence ID" value="NZ_JRYR02000001.1"/>
</dbReference>
<evidence type="ECO:0000256" key="1">
    <source>
        <dbReference type="ARBA" id="ARBA00004496"/>
    </source>
</evidence>
<evidence type="ECO:0000313" key="8">
    <source>
        <dbReference type="EMBL" id="OHX66468.1"/>
    </source>
</evidence>
<dbReference type="PANTHER" id="PTHR20982:SF3">
    <property type="entry name" value="MITOCHONDRIAL RIBOSOME RECYCLING FACTOR PSEUDO 1"/>
    <property type="match status" value="1"/>
</dbReference>
<gene>
    <name evidence="6" type="primary">frr</name>
    <name evidence="8" type="ORF">NH26_08920</name>
</gene>
<dbReference type="SUPFAM" id="SSF55194">
    <property type="entry name" value="Ribosome recycling factor, RRF"/>
    <property type="match status" value="1"/>
</dbReference>
<dbReference type="HAMAP" id="MF_00040">
    <property type="entry name" value="RRF"/>
    <property type="match status" value="1"/>
</dbReference>
<comment type="subcellular location">
    <subcellularLocation>
        <location evidence="1 6">Cytoplasm</location>
    </subcellularLocation>
</comment>
<accession>A0A1S1YZP0</accession>
<dbReference type="GO" id="GO:0005737">
    <property type="term" value="C:cytoplasm"/>
    <property type="evidence" value="ECO:0007669"/>
    <property type="project" value="UniProtKB-SubCell"/>
</dbReference>
<evidence type="ECO:0000256" key="2">
    <source>
        <dbReference type="ARBA" id="ARBA00005912"/>
    </source>
</evidence>
<dbReference type="NCBIfam" id="TIGR00496">
    <property type="entry name" value="frr"/>
    <property type="match status" value="1"/>
</dbReference>
<dbReference type="AlphaFoldDB" id="A0A1S1YZP0"/>
<evidence type="ECO:0000259" key="7">
    <source>
        <dbReference type="Pfam" id="PF01765"/>
    </source>
</evidence>
<protein>
    <recommendedName>
        <fullName evidence="6">Ribosome-recycling factor</fullName>
        <shortName evidence="6">RRF</shortName>
    </recommendedName>
    <alternativeName>
        <fullName evidence="6">Ribosome-releasing factor</fullName>
    </alternativeName>
</protein>
<dbReference type="GO" id="GO:0006415">
    <property type="term" value="P:translational termination"/>
    <property type="evidence" value="ECO:0007669"/>
    <property type="project" value="UniProtKB-UniRule"/>
</dbReference>
<reference evidence="8 9" key="1">
    <citation type="journal article" date="2012" name="Int. J. Syst. Evol. Microbiol.">
        <title>Flammeovirga pacifica sp. nov., isolated from deep-sea sediment.</title>
        <authorList>
            <person name="Xu H."/>
            <person name="Fu Y."/>
            <person name="Yang N."/>
            <person name="Ding Z."/>
            <person name="Lai Q."/>
            <person name="Zeng R."/>
        </authorList>
    </citation>
    <scope>NUCLEOTIDE SEQUENCE [LARGE SCALE GENOMIC DNA]</scope>
    <source>
        <strain evidence="9">DSM 24597 / LMG 26175 / WPAGA1</strain>
    </source>
</reference>
<dbReference type="CDD" id="cd00520">
    <property type="entry name" value="RRF"/>
    <property type="match status" value="1"/>
</dbReference>
<comment type="caution">
    <text evidence="8">The sequence shown here is derived from an EMBL/GenBank/DDBJ whole genome shotgun (WGS) entry which is preliminary data.</text>
</comment>
<dbReference type="FunFam" id="1.10.132.20:FF:000001">
    <property type="entry name" value="Ribosome-recycling factor"/>
    <property type="match status" value="1"/>
</dbReference>
<keyword evidence="3 6" id="KW-0963">Cytoplasm</keyword>
<dbReference type="PANTHER" id="PTHR20982">
    <property type="entry name" value="RIBOSOME RECYCLING FACTOR"/>
    <property type="match status" value="1"/>
</dbReference>
<evidence type="ECO:0000256" key="3">
    <source>
        <dbReference type="ARBA" id="ARBA00022490"/>
    </source>
</evidence>
<dbReference type="STRING" id="915059.NH26_08920"/>
<evidence type="ECO:0000313" key="9">
    <source>
        <dbReference type="Proteomes" id="UP000179797"/>
    </source>
</evidence>
<keyword evidence="9" id="KW-1185">Reference proteome</keyword>
<dbReference type="InterPro" id="IPR002661">
    <property type="entry name" value="Ribosome_recyc_fac"/>
</dbReference>
<name>A0A1S1YZP0_FLAPC</name>
<dbReference type="Gene3D" id="3.30.1360.40">
    <property type="match status" value="1"/>
</dbReference>
<keyword evidence="4 6" id="KW-0648">Protein biosynthesis</keyword>
<dbReference type="Proteomes" id="UP000179797">
    <property type="component" value="Unassembled WGS sequence"/>
</dbReference>
<comment type="function">
    <text evidence="5 6">Responsible for the release of ribosomes from messenger RNA at the termination of protein biosynthesis. May increase the efficiency of translation by recycling ribosomes from one round of translation to another.</text>
</comment>
<dbReference type="InterPro" id="IPR023584">
    <property type="entry name" value="Ribosome_recyc_fac_dom"/>
</dbReference>
<comment type="similarity">
    <text evidence="2 6">Belongs to the RRF family.</text>
</comment>
<evidence type="ECO:0000256" key="5">
    <source>
        <dbReference type="ARBA" id="ARBA00025050"/>
    </source>
</evidence>
<dbReference type="EMBL" id="JRYR02000001">
    <property type="protein sequence ID" value="OHX66468.1"/>
    <property type="molecule type" value="Genomic_DNA"/>
</dbReference>
<dbReference type="FunFam" id="3.30.1360.40:FF:000001">
    <property type="entry name" value="Ribosome-recycling factor"/>
    <property type="match status" value="1"/>
</dbReference>
<dbReference type="GO" id="GO:0043023">
    <property type="term" value="F:ribosomal large subunit binding"/>
    <property type="evidence" value="ECO:0007669"/>
    <property type="project" value="TreeGrafter"/>
</dbReference>
<dbReference type="InterPro" id="IPR036191">
    <property type="entry name" value="RRF_sf"/>
</dbReference>
<dbReference type="Pfam" id="PF01765">
    <property type="entry name" value="RRF"/>
    <property type="match status" value="1"/>
</dbReference>
<feature type="domain" description="Ribosome recycling factor" evidence="7">
    <location>
        <begin position="25"/>
        <end position="185"/>
    </location>
</feature>
<evidence type="ECO:0000256" key="6">
    <source>
        <dbReference type="HAMAP-Rule" id="MF_00040"/>
    </source>
</evidence>
<sequence length="187" mass="20881">MEEEIGMYLEDAKEMMDNAIKHTEYELSKIRAGKASASMLDGLTVDYYGSPTPISQVASTSTPDAYSVVIKPWEKNMLAIIEKSIRDSDLGVNPVNDGEQVRINMPPLTEDRRRELVKKVKGEIEKGKISLRNARKDTNDGLKKLLKDGASEDAVKDAEGSVQDLINAYTKKIDEIFVNKEKDIMTV</sequence>
<organism evidence="8 9">
    <name type="scientific">Flammeovirga pacifica</name>
    <dbReference type="NCBI Taxonomy" id="915059"/>
    <lineage>
        <taxon>Bacteria</taxon>
        <taxon>Pseudomonadati</taxon>
        <taxon>Bacteroidota</taxon>
        <taxon>Cytophagia</taxon>
        <taxon>Cytophagales</taxon>
        <taxon>Flammeovirgaceae</taxon>
        <taxon>Flammeovirga</taxon>
    </lineage>
</organism>
<dbReference type="Gene3D" id="1.10.132.20">
    <property type="entry name" value="Ribosome-recycling factor"/>
    <property type="match status" value="1"/>
</dbReference>
<evidence type="ECO:0000256" key="4">
    <source>
        <dbReference type="ARBA" id="ARBA00022917"/>
    </source>
</evidence>
<dbReference type="OrthoDB" id="9804006at2"/>
<proteinExistence type="inferred from homology"/>